<dbReference type="AlphaFoldDB" id="M0CM76"/>
<keyword evidence="2" id="KW-1185">Reference proteome</keyword>
<dbReference type="RefSeq" id="WP_006884551.1">
    <property type="nucleotide sequence ID" value="NZ_AOIU01000033.1"/>
</dbReference>
<comment type="caution">
    <text evidence="1">The sequence shown here is derived from an EMBL/GenBank/DDBJ whole genome shotgun (WGS) entry which is preliminary data.</text>
</comment>
<reference evidence="1 2" key="1">
    <citation type="journal article" date="2014" name="PLoS Genet.">
        <title>Phylogenetically driven sequencing of extremely halophilic archaea reveals strategies for static and dynamic osmo-response.</title>
        <authorList>
            <person name="Becker E.A."/>
            <person name="Seitzer P.M."/>
            <person name="Tritt A."/>
            <person name="Larsen D."/>
            <person name="Krusor M."/>
            <person name="Yao A.I."/>
            <person name="Wu D."/>
            <person name="Madern D."/>
            <person name="Eisen J.A."/>
            <person name="Darling A.E."/>
            <person name="Facciotti M.T."/>
        </authorList>
    </citation>
    <scope>NUCLEOTIDE SEQUENCE [LARGE SCALE GENOMIC DNA]</scope>
    <source>
        <strain evidence="1 2">2-9-1</strain>
    </source>
</reference>
<evidence type="ECO:0000313" key="1">
    <source>
        <dbReference type="EMBL" id="ELZ23472.1"/>
    </source>
</evidence>
<dbReference type="Proteomes" id="UP000011626">
    <property type="component" value="Unassembled WGS sequence"/>
</dbReference>
<name>M0CM76_9EURY</name>
<gene>
    <name evidence="1" type="ORF">C475_14403</name>
</gene>
<dbReference type="EMBL" id="AOIU01000033">
    <property type="protein sequence ID" value="ELZ23472.1"/>
    <property type="molecule type" value="Genomic_DNA"/>
</dbReference>
<proteinExistence type="predicted"/>
<dbReference type="OrthoDB" id="373887at2157"/>
<evidence type="ECO:0000313" key="2">
    <source>
        <dbReference type="Proteomes" id="UP000011626"/>
    </source>
</evidence>
<dbReference type="STRING" id="797114.C475_14403"/>
<organism evidence="1 2">
    <name type="scientific">Halosimplex carlsbadense 2-9-1</name>
    <dbReference type="NCBI Taxonomy" id="797114"/>
    <lineage>
        <taxon>Archaea</taxon>
        <taxon>Methanobacteriati</taxon>
        <taxon>Methanobacteriota</taxon>
        <taxon>Stenosarchaea group</taxon>
        <taxon>Halobacteria</taxon>
        <taxon>Halobacteriales</taxon>
        <taxon>Haloarculaceae</taxon>
        <taxon>Halosimplex</taxon>
    </lineage>
</organism>
<protein>
    <submittedName>
        <fullName evidence="1">Uncharacterized protein</fullName>
    </submittedName>
</protein>
<accession>M0CM76</accession>
<sequence length="116" mass="12202">MTPDSRGAGRESEVDPACYADVQYARGVSSQDTVAKSREKCGICFPDGTIPDHVDEVVVGRYTSSVHLTDDHEVDCSKSNVPDNPSCADQGLAAKIGAEDFGPDDLEELGARGGDA</sequence>